<keyword evidence="1" id="KW-0812">Transmembrane</keyword>
<feature type="transmembrane region" description="Helical" evidence="1">
    <location>
        <begin position="44"/>
        <end position="65"/>
    </location>
</feature>
<comment type="caution">
    <text evidence="2">The sequence shown here is derived from an EMBL/GenBank/DDBJ whole genome shotgun (WGS) entry which is preliminary data.</text>
</comment>
<feature type="transmembrane region" description="Helical" evidence="1">
    <location>
        <begin position="272"/>
        <end position="293"/>
    </location>
</feature>
<dbReference type="Pfam" id="PF09852">
    <property type="entry name" value="DUF2079"/>
    <property type="match status" value="1"/>
</dbReference>
<feature type="transmembrane region" description="Helical" evidence="1">
    <location>
        <begin position="388"/>
        <end position="407"/>
    </location>
</feature>
<proteinExistence type="predicted"/>
<feature type="transmembrane region" description="Helical" evidence="1">
    <location>
        <begin position="414"/>
        <end position="433"/>
    </location>
</feature>
<dbReference type="AlphaFoldDB" id="A0A523RVC0"/>
<feature type="transmembrane region" description="Helical" evidence="1">
    <location>
        <begin position="243"/>
        <end position="266"/>
    </location>
</feature>
<accession>A0A523RVC0</accession>
<reference evidence="2 3" key="1">
    <citation type="submission" date="2019-03" db="EMBL/GenBank/DDBJ databases">
        <title>Metabolic potential of uncultured bacteria and archaea associated with petroleum seepage in deep-sea sediments.</title>
        <authorList>
            <person name="Dong X."/>
            <person name="Hubert C."/>
        </authorList>
    </citation>
    <scope>NUCLEOTIDE SEQUENCE [LARGE SCALE GENOMIC DNA]</scope>
    <source>
        <strain evidence="2">E44_bin7</strain>
    </source>
</reference>
<dbReference type="EMBL" id="SOKJ01000281">
    <property type="protein sequence ID" value="TET09571.1"/>
    <property type="molecule type" value="Genomic_DNA"/>
</dbReference>
<dbReference type="InterPro" id="IPR018650">
    <property type="entry name" value="STSV1_Orf64"/>
</dbReference>
<evidence type="ECO:0000313" key="3">
    <source>
        <dbReference type="Proteomes" id="UP000316360"/>
    </source>
</evidence>
<name>A0A523RVC0_UNCAE</name>
<protein>
    <submittedName>
        <fullName evidence="2">DUF2079 domain-containing protein</fullName>
    </submittedName>
</protein>
<feature type="transmembrane region" description="Helical" evidence="1">
    <location>
        <begin position="190"/>
        <end position="208"/>
    </location>
</feature>
<keyword evidence="1" id="KW-1133">Transmembrane helix</keyword>
<dbReference type="Proteomes" id="UP000316360">
    <property type="component" value="Unassembled WGS sequence"/>
</dbReference>
<sequence length="599" mass="69121">MARIRSRLLPFAPLLFLNFLFFTEKVKSLVVSSAPNPEVGVMRYFVIPLVGLSIGATIFLLLFKWEKSDDLAARCEMLLQGKEKKFLLGLTFIFLLLHLALSLSSYFTHHLGFFDFGVYDAKIWQISVAPNLEEKLKIASTGHLQPILILYSLGYSLVDFPGILLILQALATLSGVIPLYLLCKRKTDNSLIIVGLTLLYLLYPPLAFNSIVDFHPDHLYIPILLWAFYFAEENKYITLLPFLLLGCLIKEPYVLGAAFFGIYLLWRHKSLVFGLCILSFCLVLFYEVTFHVLPQTTFPQSEKTILQGSDFSYLGSSPLSILSNTMLHPLSFLKRILQVPKLRFPFFVLYPFIFLPLLRIKEFVPAFPFLLIPLLSTNLHHQNVASQYTAGIIPPLFVGLILLFVWVKDRFGQRIVFALLTLMVVLSLSLNLAHSPLPFSVNFWSKSWSFGRWHYSNYFKREHEKQLEKAIDLIPKDARLKVVIHSGIYHKRLFHRFDFDCFPKGLENADYLILDNTRGYLFCDQRVSETEYLDKVNQIKQNPRFNRIFDRSGILVFKRKPISNTARLLIPPSNSYVGVRALLFHPQTLQSDFFQRDHQ</sequence>
<evidence type="ECO:0000313" key="2">
    <source>
        <dbReference type="EMBL" id="TET09571.1"/>
    </source>
</evidence>
<evidence type="ECO:0000256" key="1">
    <source>
        <dbReference type="SAM" id="Phobius"/>
    </source>
</evidence>
<feature type="transmembrane region" description="Helical" evidence="1">
    <location>
        <begin position="342"/>
        <end position="360"/>
    </location>
</feature>
<feature type="transmembrane region" description="Helical" evidence="1">
    <location>
        <begin position="86"/>
        <end position="107"/>
    </location>
</feature>
<gene>
    <name evidence="2" type="ORF">E3J84_04980</name>
</gene>
<feature type="transmembrane region" description="Helical" evidence="1">
    <location>
        <begin position="160"/>
        <end position="183"/>
    </location>
</feature>
<organism evidence="2 3">
    <name type="scientific">Aerophobetes bacterium</name>
    <dbReference type="NCBI Taxonomy" id="2030807"/>
    <lineage>
        <taxon>Bacteria</taxon>
        <taxon>Candidatus Aerophobota</taxon>
    </lineage>
</organism>
<keyword evidence="1" id="KW-0472">Membrane</keyword>